<dbReference type="AlphaFoldDB" id="A0A8H7YP51"/>
<reference evidence="1 2" key="1">
    <citation type="submission" date="2021-01" db="EMBL/GenBank/DDBJ databases">
        <title>Chromosome-level genome assembly of a human fungal pathogen reveals clustering of transcriptionally co-regulated genes.</title>
        <authorList>
            <person name="Voorhies M."/>
            <person name="Cohen S."/>
            <person name="Shea T.P."/>
            <person name="Petrus S."/>
            <person name="Munoz J.F."/>
            <person name="Poplawski S."/>
            <person name="Goldman W.E."/>
            <person name="Michael T."/>
            <person name="Cuomo C.A."/>
            <person name="Sil A."/>
            <person name="Beyhan S."/>
        </authorList>
    </citation>
    <scope>NUCLEOTIDE SEQUENCE [LARGE SCALE GENOMIC DNA]</scope>
    <source>
        <strain evidence="1 2">G184AR</strain>
    </source>
</reference>
<organism evidence="1 2">
    <name type="scientific">Ajellomyces capsulatus</name>
    <name type="common">Darling's disease fungus</name>
    <name type="synonym">Histoplasma capsulatum</name>
    <dbReference type="NCBI Taxonomy" id="5037"/>
    <lineage>
        <taxon>Eukaryota</taxon>
        <taxon>Fungi</taxon>
        <taxon>Dikarya</taxon>
        <taxon>Ascomycota</taxon>
        <taxon>Pezizomycotina</taxon>
        <taxon>Eurotiomycetes</taxon>
        <taxon>Eurotiomycetidae</taxon>
        <taxon>Onygenales</taxon>
        <taxon>Ajellomycetaceae</taxon>
        <taxon>Histoplasma</taxon>
    </lineage>
</organism>
<protein>
    <submittedName>
        <fullName evidence="1">Uncharacterized protein</fullName>
    </submittedName>
</protein>
<dbReference type="Proteomes" id="UP000670092">
    <property type="component" value="Unassembled WGS sequence"/>
</dbReference>
<proteinExistence type="predicted"/>
<sequence>MFVLAAAATVARKKKRAPKACSVLSVLLSRGREGRLKDGLQQAIHPKHRSLYAVGQGKGLRVGGCHEPLASLQELRRKIPKVRGPNNQSCVQ</sequence>
<gene>
    <name evidence="1" type="ORF">I7I52_04898</name>
</gene>
<name>A0A8H7YP51_AJECA</name>
<evidence type="ECO:0000313" key="1">
    <source>
        <dbReference type="EMBL" id="KAG5293547.1"/>
    </source>
</evidence>
<evidence type="ECO:0000313" key="2">
    <source>
        <dbReference type="Proteomes" id="UP000670092"/>
    </source>
</evidence>
<comment type="caution">
    <text evidence="1">The sequence shown here is derived from an EMBL/GenBank/DDBJ whole genome shotgun (WGS) entry which is preliminary data.</text>
</comment>
<dbReference type="VEuPathDB" id="FungiDB:I7I52_04898"/>
<dbReference type="EMBL" id="JAEVHI010000004">
    <property type="protein sequence ID" value="KAG5293547.1"/>
    <property type="molecule type" value="Genomic_DNA"/>
</dbReference>
<accession>A0A8H7YP51</accession>